<evidence type="ECO:0000256" key="12">
    <source>
        <dbReference type="ARBA" id="ARBA00023012"/>
    </source>
</evidence>
<dbReference type="GO" id="GO:0005886">
    <property type="term" value="C:plasma membrane"/>
    <property type="evidence" value="ECO:0007669"/>
    <property type="project" value="UniProtKB-SubCell"/>
</dbReference>
<dbReference type="PROSITE" id="PS50109">
    <property type="entry name" value="HIS_KIN"/>
    <property type="match status" value="1"/>
</dbReference>
<dbReference type="InterPro" id="IPR003661">
    <property type="entry name" value="HisK_dim/P_dom"/>
</dbReference>
<dbReference type="Pfam" id="PF00512">
    <property type="entry name" value="HisKA"/>
    <property type="match status" value="1"/>
</dbReference>
<feature type="transmembrane region" description="Helical" evidence="15">
    <location>
        <begin position="503"/>
        <end position="523"/>
    </location>
</feature>
<evidence type="ECO:0000313" key="18">
    <source>
        <dbReference type="Proteomes" id="UP000245488"/>
    </source>
</evidence>
<dbReference type="Pfam" id="PF02518">
    <property type="entry name" value="HATPase_c"/>
    <property type="match status" value="1"/>
</dbReference>
<dbReference type="SMART" id="SM00387">
    <property type="entry name" value="HATPase_c"/>
    <property type="match status" value="1"/>
</dbReference>
<dbReference type="InterPro" id="IPR005467">
    <property type="entry name" value="His_kinase_dom"/>
</dbReference>
<dbReference type="SMART" id="SM00388">
    <property type="entry name" value="HisKA"/>
    <property type="match status" value="1"/>
</dbReference>
<dbReference type="SUPFAM" id="SSF47384">
    <property type="entry name" value="Homodimeric domain of signal transducing histidine kinase"/>
    <property type="match status" value="1"/>
</dbReference>
<proteinExistence type="predicted"/>
<dbReference type="SUPFAM" id="SSF55874">
    <property type="entry name" value="ATPase domain of HSP90 chaperone/DNA topoisomerase II/histidine kinase"/>
    <property type="match status" value="1"/>
</dbReference>
<dbReference type="InterPro" id="IPR036890">
    <property type="entry name" value="HATPase_C_sf"/>
</dbReference>
<dbReference type="PANTHER" id="PTHR45528">
    <property type="entry name" value="SENSOR HISTIDINE KINASE CPXA"/>
    <property type="match status" value="1"/>
</dbReference>
<comment type="catalytic activity">
    <reaction evidence="1">
        <text>ATP + protein L-histidine = ADP + protein N-phospho-L-histidine.</text>
        <dbReference type="EC" id="2.7.13.3"/>
    </reaction>
</comment>
<dbReference type="AlphaFoldDB" id="A0A317G321"/>
<evidence type="ECO:0000256" key="15">
    <source>
        <dbReference type="SAM" id="Phobius"/>
    </source>
</evidence>
<keyword evidence="5" id="KW-0597">Phosphoprotein</keyword>
<evidence type="ECO:0000256" key="9">
    <source>
        <dbReference type="ARBA" id="ARBA00022777"/>
    </source>
</evidence>
<evidence type="ECO:0000256" key="10">
    <source>
        <dbReference type="ARBA" id="ARBA00022840"/>
    </source>
</evidence>
<keyword evidence="12" id="KW-0902">Two-component regulatory system</keyword>
<evidence type="ECO:0000256" key="6">
    <source>
        <dbReference type="ARBA" id="ARBA00022679"/>
    </source>
</evidence>
<evidence type="ECO:0000256" key="3">
    <source>
        <dbReference type="ARBA" id="ARBA00012438"/>
    </source>
</evidence>
<protein>
    <recommendedName>
        <fullName evidence="3">histidine kinase</fullName>
        <ecNumber evidence="3">2.7.13.3</ecNumber>
    </recommendedName>
</protein>
<keyword evidence="6" id="KW-0808">Transferase</keyword>
<keyword evidence="13 15" id="KW-0472">Membrane</keyword>
<evidence type="ECO:0000256" key="7">
    <source>
        <dbReference type="ARBA" id="ARBA00022692"/>
    </source>
</evidence>
<evidence type="ECO:0000259" key="16">
    <source>
        <dbReference type="PROSITE" id="PS50109"/>
    </source>
</evidence>
<evidence type="ECO:0000313" key="17">
    <source>
        <dbReference type="EMBL" id="PWT28464.1"/>
    </source>
</evidence>
<evidence type="ECO:0000256" key="13">
    <source>
        <dbReference type="ARBA" id="ARBA00023136"/>
    </source>
</evidence>
<sequence length="899" mass="101067">MNNTFMREVIKMSKVYKRSSHLLYTIGICVSLMIMISSIVILNALDDCGLMYTSGTSLKKLLMDQAAYDYSIWALSDKDGDYNEEFMNEKGCNIGIIETDNGNLGDLDLNDSSTYIYRNFDQELPAQYYMTNVYTSDDSEFYLSEKLYDFLFVNGNEVYNYDIEEYQPKDIKGIGYDMVGQKAYVWDGEEFIELNDTSYNYKASDDGGTYNTTNIYDRIWASQVPEDSNQHSFTAAADDKNQTSQEDDSSKEKNETNVITEDEKTSNEKIANEEPSNEKTANEENLNEKNEETDNSLQSEEIKDEEDQMLPAESIITTSGDAKILYIDGKAYPALGDDNSGYILELYGTESSGALSLSNVADLSDLHDQLGSEDLSVCTLDTVSSVMEYTMDSSYKQYTVITFPRPDQSRDSFFAQAQRYLGIIPVLHVALPLLMVISGILVLVLSILLVIRAGNYDDHGRLSTDILADFPIEVTFVIFGCVESLAIAVIHYSAGYDYNTSQYGLVVIGIGIFVGAYAGVLWAESIIINFKRKQLFRNTLCYKMLRAMARPLRRGIDSIKTVLASIKWGYRIAGMCLVIAFVEYMSIAVIDDKESLMLFWLLEKVVLAAIIIKVLKQYAKVKKAAVDMADGNMDVRVDTTKMLIDLEEHGQALNKIGSGLNTAVNERMKSERMKTELITNVSHDIKTPLTSVINYVDLLQKENFDNETARSYLEVLDRQAKRLKKLIEDLIEASKAASGSIKFNMESVNARVLLNQSVGEFEDRLQGSNITVVTQIPDRDVYVRADNRYLFRVLDNLMSNIVKYSQEGTRAYVELNEDGGIVRYTFKNISRDKLGISADELMERFVRGDMSRNTEGNGLGLSIARSLTESMGGKMELTVDGDLFKVDVTFPEVVKESVA</sequence>
<evidence type="ECO:0000256" key="4">
    <source>
        <dbReference type="ARBA" id="ARBA00022475"/>
    </source>
</evidence>
<keyword evidence="8" id="KW-0547">Nucleotide-binding</keyword>
<feature type="domain" description="Histidine kinase" evidence="16">
    <location>
        <begin position="680"/>
        <end position="894"/>
    </location>
</feature>
<keyword evidence="18" id="KW-1185">Reference proteome</keyword>
<keyword evidence="4" id="KW-1003">Cell membrane</keyword>
<dbReference type="InterPro" id="IPR036097">
    <property type="entry name" value="HisK_dim/P_sf"/>
</dbReference>
<gene>
    <name evidence="17" type="ORF">CPT75_15765</name>
</gene>
<feature type="transmembrane region" description="Helical" evidence="15">
    <location>
        <begin position="429"/>
        <end position="451"/>
    </location>
</feature>
<dbReference type="InterPro" id="IPR050398">
    <property type="entry name" value="HssS/ArlS-like"/>
</dbReference>
<evidence type="ECO:0000256" key="14">
    <source>
        <dbReference type="SAM" id="MobiDB-lite"/>
    </source>
</evidence>
<comment type="caution">
    <text evidence="17">The sequence shown here is derived from an EMBL/GenBank/DDBJ whole genome shotgun (WGS) entry which is preliminary data.</text>
</comment>
<feature type="transmembrane region" description="Helical" evidence="15">
    <location>
        <begin position="568"/>
        <end position="590"/>
    </location>
</feature>
<dbReference type="InterPro" id="IPR003594">
    <property type="entry name" value="HATPase_dom"/>
</dbReference>
<evidence type="ECO:0000256" key="11">
    <source>
        <dbReference type="ARBA" id="ARBA00022989"/>
    </source>
</evidence>
<reference evidence="17 18" key="1">
    <citation type="submission" date="2017-09" db="EMBL/GenBank/DDBJ databases">
        <title>High-quality draft genome sequence of Butyrivibrio fibrisolvens INBov1, isolated from cow rumen.</title>
        <authorList>
            <person name="Rodriguez Hernaez J."/>
            <person name="Rivarola M."/>
            <person name="Paniego N."/>
            <person name="Cravero S."/>
            <person name="Ceron Cucchi M."/>
            <person name="Martinez M.C."/>
        </authorList>
    </citation>
    <scope>NUCLEOTIDE SEQUENCE [LARGE SCALE GENOMIC DNA]</scope>
    <source>
        <strain evidence="17 18">INBov1</strain>
    </source>
</reference>
<dbReference type="GO" id="GO:0000155">
    <property type="term" value="F:phosphorelay sensor kinase activity"/>
    <property type="evidence" value="ECO:0007669"/>
    <property type="project" value="InterPro"/>
</dbReference>
<accession>A0A317G321</accession>
<dbReference type="Proteomes" id="UP000245488">
    <property type="component" value="Chromosome"/>
</dbReference>
<dbReference type="GO" id="GO:0005524">
    <property type="term" value="F:ATP binding"/>
    <property type="evidence" value="ECO:0007669"/>
    <property type="project" value="UniProtKB-KW"/>
</dbReference>
<organism evidence="17 18">
    <name type="scientific">Butyrivibrio fibrisolvens</name>
    <dbReference type="NCBI Taxonomy" id="831"/>
    <lineage>
        <taxon>Bacteria</taxon>
        <taxon>Bacillati</taxon>
        <taxon>Bacillota</taxon>
        <taxon>Clostridia</taxon>
        <taxon>Lachnospirales</taxon>
        <taxon>Lachnospiraceae</taxon>
        <taxon>Butyrivibrio</taxon>
    </lineage>
</organism>
<keyword evidence="10" id="KW-0067">ATP-binding</keyword>
<name>A0A317G321_BUTFI</name>
<evidence type="ECO:0000256" key="2">
    <source>
        <dbReference type="ARBA" id="ARBA00004651"/>
    </source>
</evidence>
<dbReference type="Gene3D" id="1.10.287.130">
    <property type="match status" value="1"/>
</dbReference>
<evidence type="ECO:0000256" key="8">
    <source>
        <dbReference type="ARBA" id="ARBA00022741"/>
    </source>
</evidence>
<dbReference type="EC" id="2.7.13.3" evidence="3"/>
<dbReference type="CDD" id="cd00082">
    <property type="entry name" value="HisKA"/>
    <property type="match status" value="1"/>
</dbReference>
<evidence type="ECO:0000256" key="1">
    <source>
        <dbReference type="ARBA" id="ARBA00000085"/>
    </source>
</evidence>
<keyword evidence="7 15" id="KW-0812">Transmembrane</keyword>
<keyword evidence="11 15" id="KW-1133">Transmembrane helix</keyword>
<dbReference type="PANTHER" id="PTHR45528:SF1">
    <property type="entry name" value="SENSOR HISTIDINE KINASE CPXA"/>
    <property type="match status" value="1"/>
</dbReference>
<evidence type="ECO:0000256" key="5">
    <source>
        <dbReference type="ARBA" id="ARBA00022553"/>
    </source>
</evidence>
<feature type="compositionally biased region" description="Basic and acidic residues" evidence="14">
    <location>
        <begin position="248"/>
        <end position="292"/>
    </location>
</feature>
<dbReference type="EMBL" id="NXNG01000001">
    <property type="protein sequence ID" value="PWT28464.1"/>
    <property type="molecule type" value="Genomic_DNA"/>
</dbReference>
<feature type="transmembrane region" description="Helical" evidence="15">
    <location>
        <begin position="596"/>
        <end position="615"/>
    </location>
</feature>
<comment type="subcellular location">
    <subcellularLocation>
        <location evidence="2">Cell membrane</location>
        <topology evidence="2">Multi-pass membrane protein</topology>
    </subcellularLocation>
</comment>
<keyword evidence="9" id="KW-0418">Kinase</keyword>
<dbReference type="FunFam" id="1.10.287.130:FF:000008">
    <property type="entry name" value="Two-component sensor histidine kinase"/>
    <property type="match status" value="1"/>
</dbReference>
<feature type="transmembrane region" description="Helical" evidence="15">
    <location>
        <begin position="21"/>
        <end position="45"/>
    </location>
</feature>
<feature type="region of interest" description="Disordered" evidence="14">
    <location>
        <begin position="227"/>
        <end position="310"/>
    </location>
</feature>
<feature type="transmembrane region" description="Helical" evidence="15">
    <location>
        <begin position="472"/>
        <end position="491"/>
    </location>
</feature>
<dbReference type="Gene3D" id="3.30.565.10">
    <property type="entry name" value="Histidine kinase-like ATPase, C-terminal domain"/>
    <property type="match status" value="1"/>
</dbReference>